<keyword evidence="11 13" id="KW-0472">Membrane</keyword>
<evidence type="ECO:0000256" key="4">
    <source>
        <dbReference type="ARBA" id="ARBA00022670"/>
    </source>
</evidence>
<dbReference type="GO" id="GO:0006508">
    <property type="term" value="P:proteolysis"/>
    <property type="evidence" value="ECO:0007669"/>
    <property type="project" value="UniProtKB-KW"/>
</dbReference>
<sequence>MARRVVGLLRNHPEKDFFFAFGAGHFLGNHSIIDIMKKQGYDIEYVSSTQTLPSYKAKKSLLTNKQFHRKHRGCRGRRIRKRCKKLRKKVKPDYSNVRLIQKSSKRVPSSKRPSTSDVQGYALNGNNWSNNAASQPLEWTSNIVFIFIVALNFYICIIR</sequence>
<evidence type="ECO:0000256" key="11">
    <source>
        <dbReference type="ARBA" id="ARBA00023136"/>
    </source>
</evidence>
<dbReference type="InterPro" id="IPR002816">
    <property type="entry name" value="TraB/PrgY/GumN_fam"/>
</dbReference>
<dbReference type="GO" id="GO:0030178">
    <property type="term" value="P:negative regulation of Wnt signaling pathway"/>
    <property type="evidence" value="ECO:0007669"/>
    <property type="project" value="UniProtKB-UniRule"/>
</dbReference>
<evidence type="ECO:0000313" key="14">
    <source>
        <dbReference type="EnsemblMetazoa" id="XP_028512451.1"/>
    </source>
</evidence>
<dbReference type="EnsemblMetazoa" id="XM_028656650.1">
    <property type="protein sequence ID" value="XP_028512451.1"/>
    <property type="gene ID" value="LOC110255100"/>
</dbReference>
<accession>A0A913YD69</accession>
<evidence type="ECO:0000256" key="3">
    <source>
        <dbReference type="ARBA" id="ARBA00008261"/>
    </source>
</evidence>
<dbReference type="AlphaFoldDB" id="A0A913YD69"/>
<dbReference type="Proteomes" id="UP000887567">
    <property type="component" value="Unplaced"/>
</dbReference>
<dbReference type="EC" id="3.4.-.-" evidence="13"/>
<dbReference type="Pfam" id="PF01963">
    <property type="entry name" value="TraB_PrgY_gumN"/>
    <property type="match status" value="1"/>
</dbReference>
<dbReference type="GO" id="GO:0046872">
    <property type="term" value="F:metal ion binding"/>
    <property type="evidence" value="ECO:0007669"/>
    <property type="project" value="UniProtKB-UniRule"/>
</dbReference>
<keyword evidence="15" id="KW-1185">Reference proteome</keyword>
<dbReference type="RefSeq" id="XP_028512451.1">
    <property type="nucleotide sequence ID" value="XM_028656650.1"/>
</dbReference>
<dbReference type="GO" id="GO:0005886">
    <property type="term" value="C:plasma membrane"/>
    <property type="evidence" value="ECO:0007669"/>
    <property type="project" value="UniProtKB-SubCell"/>
</dbReference>
<keyword evidence="9 13" id="KW-1133">Transmembrane helix</keyword>
<comment type="cofactor">
    <cofactor evidence="1">
        <name>Co(2+)</name>
        <dbReference type="ChEBI" id="CHEBI:48828"/>
    </cofactor>
</comment>
<keyword evidence="6 13" id="KW-0479">Metal-binding</keyword>
<evidence type="ECO:0000256" key="13">
    <source>
        <dbReference type="RuleBase" id="RU369069"/>
    </source>
</evidence>
<comment type="cofactor">
    <cofactor evidence="13">
        <name>Mn(2+)</name>
        <dbReference type="ChEBI" id="CHEBI:29035"/>
    </cofactor>
    <cofactor evidence="13">
        <name>Co(2+)</name>
        <dbReference type="ChEBI" id="CHEBI:48828"/>
    </cofactor>
    <text evidence="13">Divalent metal cations. Mn(2+) or Co(2+).</text>
</comment>
<comment type="function">
    <text evidence="13">Metalloprotease that acts as a negative regulator of the Wnt signaling pathway.</text>
</comment>
<name>A0A913YD69_EXADI</name>
<protein>
    <recommendedName>
        <fullName evidence="13">Metalloprotease TIKI homolog</fullName>
        <ecNumber evidence="13">3.4.-.-</ecNumber>
    </recommendedName>
</protein>
<proteinExistence type="inferred from homology"/>
<dbReference type="GO" id="GO:0016055">
    <property type="term" value="P:Wnt signaling pathway"/>
    <property type="evidence" value="ECO:0007669"/>
    <property type="project" value="UniProtKB-KW"/>
</dbReference>
<evidence type="ECO:0000313" key="15">
    <source>
        <dbReference type="Proteomes" id="UP000887567"/>
    </source>
</evidence>
<evidence type="ECO:0000256" key="1">
    <source>
        <dbReference type="ARBA" id="ARBA00001941"/>
    </source>
</evidence>
<dbReference type="InterPro" id="IPR040230">
    <property type="entry name" value="TIKI1/2-like"/>
</dbReference>
<evidence type="ECO:0000256" key="8">
    <source>
        <dbReference type="ARBA" id="ARBA00022801"/>
    </source>
</evidence>
<evidence type="ECO:0000256" key="7">
    <source>
        <dbReference type="ARBA" id="ARBA00022729"/>
    </source>
</evidence>
<dbReference type="OrthoDB" id="9947882at2759"/>
<evidence type="ECO:0000256" key="5">
    <source>
        <dbReference type="ARBA" id="ARBA00022692"/>
    </source>
</evidence>
<organism evidence="14 15">
    <name type="scientific">Exaiptasia diaphana</name>
    <name type="common">Tropical sea anemone</name>
    <name type="synonym">Aiptasia pulchella</name>
    <dbReference type="NCBI Taxonomy" id="2652724"/>
    <lineage>
        <taxon>Eukaryota</taxon>
        <taxon>Metazoa</taxon>
        <taxon>Cnidaria</taxon>
        <taxon>Anthozoa</taxon>
        <taxon>Hexacorallia</taxon>
        <taxon>Actiniaria</taxon>
        <taxon>Aiptasiidae</taxon>
        <taxon>Exaiptasia</taxon>
    </lineage>
</organism>
<dbReference type="PANTHER" id="PTHR31120:SF6">
    <property type="entry name" value="METALLOPROTEASE TIKI HOMOLOG"/>
    <property type="match status" value="1"/>
</dbReference>
<keyword evidence="4 13" id="KW-0645">Protease</keyword>
<dbReference type="GO" id="GO:0004222">
    <property type="term" value="F:metalloendopeptidase activity"/>
    <property type="evidence" value="ECO:0007669"/>
    <property type="project" value="UniProtKB-UniRule"/>
</dbReference>
<evidence type="ECO:0000256" key="12">
    <source>
        <dbReference type="ARBA" id="ARBA00023180"/>
    </source>
</evidence>
<evidence type="ECO:0000256" key="2">
    <source>
        <dbReference type="ARBA" id="ARBA00004479"/>
    </source>
</evidence>
<evidence type="ECO:0000256" key="9">
    <source>
        <dbReference type="ARBA" id="ARBA00022989"/>
    </source>
</evidence>
<keyword evidence="10 13" id="KW-0482">Metalloprotease</keyword>
<reference evidence="14" key="1">
    <citation type="submission" date="2022-11" db="UniProtKB">
        <authorList>
            <consortium name="EnsemblMetazoa"/>
        </authorList>
    </citation>
    <scope>IDENTIFICATION</scope>
</reference>
<dbReference type="KEGG" id="epa:110255100"/>
<keyword evidence="12" id="KW-0325">Glycoprotein</keyword>
<keyword evidence="7 13" id="KW-0732">Signal</keyword>
<evidence type="ECO:0000256" key="10">
    <source>
        <dbReference type="ARBA" id="ARBA00023049"/>
    </source>
</evidence>
<comment type="similarity">
    <text evidence="3 13">Belongs to the TIKI family.</text>
</comment>
<comment type="subcellular location">
    <subcellularLocation>
        <location evidence="13">Cell membrane</location>
        <topology evidence="13">Single-pass type I membrane protein</topology>
    </subcellularLocation>
    <subcellularLocation>
        <location evidence="2">Membrane</location>
        <topology evidence="2">Single-pass type I membrane protein</topology>
    </subcellularLocation>
</comment>
<dbReference type="GeneID" id="110255100"/>
<feature type="transmembrane region" description="Helical" evidence="13">
    <location>
        <begin position="139"/>
        <end position="158"/>
    </location>
</feature>
<keyword evidence="8 13" id="KW-0378">Hydrolase</keyword>
<evidence type="ECO:0000256" key="6">
    <source>
        <dbReference type="ARBA" id="ARBA00022723"/>
    </source>
</evidence>
<keyword evidence="13" id="KW-0879">Wnt signaling pathway</keyword>
<keyword evidence="13" id="KW-1003">Cell membrane</keyword>
<dbReference type="PANTHER" id="PTHR31120">
    <property type="entry name" value="METALLOPROTEASE TIKI"/>
    <property type="match status" value="1"/>
</dbReference>
<keyword evidence="5 13" id="KW-0812">Transmembrane</keyword>